<comment type="caution">
    <text evidence="8">The sequence shown here is derived from an EMBL/GenBank/DDBJ whole genome shotgun (WGS) entry which is preliminary data.</text>
</comment>
<evidence type="ECO:0000313" key="9">
    <source>
        <dbReference type="EMBL" id="RDC38637.1"/>
    </source>
</evidence>
<feature type="transmembrane region" description="Helical" evidence="7">
    <location>
        <begin position="52"/>
        <end position="75"/>
    </location>
</feature>
<dbReference type="Pfam" id="PF03916">
    <property type="entry name" value="NrfD"/>
    <property type="match status" value="1"/>
</dbReference>
<evidence type="ECO:0000256" key="6">
    <source>
        <dbReference type="ARBA" id="ARBA00023136"/>
    </source>
</evidence>
<comment type="subcellular location">
    <subcellularLocation>
        <location evidence="1">Cell membrane</location>
        <topology evidence="1">Multi-pass membrane protein</topology>
    </subcellularLocation>
</comment>
<comment type="similarity">
    <text evidence="2">Belongs to the NrfD family.</text>
</comment>
<keyword evidence="3" id="KW-1003">Cell membrane</keyword>
<dbReference type="AlphaFoldDB" id="A0A369MXJ8"/>
<protein>
    <submittedName>
        <fullName evidence="8">Polysulfide reductase</fullName>
    </submittedName>
</protein>
<dbReference type="Proteomes" id="UP000253857">
    <property type="component" value="Unassembled WGS sequence"/>
</dbReference>
<evidence type="ECO:0000313" key="8">
    <source>
        <dbReference type="EMBL" id="RDB82170.1"/>
    </source>
</evidence>
<feature type="transmembrane region" description="Helical" evidence="7">
    <location>
        <begin position="6"/>
        <end position="31"/>
    </location>
</feature>
<dbReference type="EMBL" id="PPUQ01000008">
    <property type="protein sequence ID" value="RDC38637.1"/>
    <property type="molecule type" value="Genomic_DNA"/>
</dbReference>
<evidence type="ECO:0000256" key="1">
    <source>
        <dbReference type="ARBA" id="ARBA00004651"/>
    </source>
</evidence>
<evidence type="ECO:0000256" key="4">
    <source>
        <dbReference type="ARBA" id="ARBA00022692"/>
    </source>
</evidence>
<dbReference type="PANTHER" id="PTHR34856">
    <property type="entry name" value="PROTEIN NRFD"/>
    <property type="match status" value="1"/>
</dbReference>
<feature type="transmembrane region" description="Helical" evidence="7">
    <location>
        <begin position="193"/>
        <end position="218"/>
    </location>
</feature>
<gene>
    <name evidence="9" type="ORF">C1853_07915</name>
    <name evidence="8" type="ORF">C1871_14100</name>
</gene>
<keyword evidence="5 7" id="KW-1133">Transmembrane helix</keyword>
<evidence type="ECO:0000256" key="7">
    <source>
        <dbReference type="SAM" id="Phobius"/>
    </source>
</evidence>
<feature type="transmembrane region" description="Helical" evidence="7">
    <location>
        <begin position="249"/>
        <end position="269"/>
    </location>
</feature>
<dbReference type="InterPro" id="IPR052049">
    <property type="entry name" value="Electron_transfer_protein"/>
</dbReference>
<organism evidence="8 10">
    <name type="scientific">Eggerthella lenta</name>
    <name type="common">Eubacterium lentum</name>
    <dbReference type="NCBI Taxonomy" id="84112"/>
    <lineage>
        <taxon>Bacteria</taxon>
        <taxon>Bacillati</taxon>
        <taxon>Actinomycetota</taxon>
        <taxon>Coriobacteriia</taxon>
        <taxon>Eggerthellales</taxon>
        <taxon>Eggerthellaceae</taxon>
        <taxon>Eggerthella</taxon>
    </lineage>
</organism>
<dbReference type="PANTHER" id="PTHR34856:SF2">
    <property type="entry name" value="PROTEIN NRFD"/>
    <property type="match status" value="1"/>
</dbReference>
<feature type="transmembrane region" description="Helical" evidence="7">
    <location>
        <begin position="160"/>
        <end position="181"/>
    </location>
</feature>
<dbReference type="RefSeq" id="WP_035586394.1">
    <property type="nucleotide sequence ID" value="NZ_AP031442.1"/>
</dbReference>
<sequence>MLSDLVVCYLFLGGTGAGLALALSVLGLLVPHACVSTPPGVHLRPNAAYRKLLGSGFAAAFVLLALGIVCLLADLGNAERVILLLLHPTASYLAVGSWALAACLALAAALGFAWLGIGTWNVALVRILQVTTALVAAVVMVYTGLLLQSLGAVPLWSTPWLPALFAASSLSCGIACALALAQLTGVASAFDAVLGRLAAVDAAVIVIEAIVVAVFVYAASLAGAPLSNGTELAAAQSVRELVAGANAQLFWGGFVALGLAVPLVLDGVLAKRRRPLPGVALFTAACVLAGGFVMRFCVVAAGAHPVLSSMGVM</sequence>
<dbReference type="InterPro" id="IPR005614">
    <property type="entry name" value="NrfD-like"/>
</dbReference>
<keyword evidence="4 7" id="KW-0812">Transmembrane</keyword>
<feature type="transmembrane region" description="Helical" evidence="7">
    <location>
        <begin position="95"/>
        <end position="115"/>
    </location>
</feature>
<evidence type="ECO:0000256" key="5">
    <source>
        <dbReference type="ARBA" id="ARBA00022989"/>
    </source>
</evidence>
<feature type="transmembrane region" description="Helical" evidence="7">
    <location>
        <begin position="281"/>
        <end position="303"/>
    </location>
</feature>
<evidence type="ECO:0000256" key="2">
    <source>
        <dbReference type="ARBA" id="ARBA00008929"/>
    </source>
</evidence>
<dbReference type="GO" id="GO:0005886">
    <property type="term" value="C:plasma membrane"/>
    <property type="evidence" value="ECO:0007669"/>
    <property type="project" value="UniProtKB-SubCell"/>
</dbReference>
<proteinExistence type="inferred from homology"/>
<evidence type="ECO:0000313" key="11">
    <source>
        <dbReference type="Proteomes" id="UP000253915"/>
    </source>
</evidence>
<dbReference type="EMBL" id="PPTY01000040">
    <property type="protein sequence ID" value="RDB82170.1"/>
    <property type="molecule type" value="Genomic_DNA"/>
</dbReference>
<evidence type="ECO:0000313" key="10">
    <source>
        <dbReference type="Proteomes" id="UP000253857"/>
    </source>
</evidence>
<reference evidence="10 11" key="1">
    <citation type="journal article" date="2018" name="Elife">
        <title>Discovery and characterization of a prevalent human gut bacterial enzyme sufficient for the inactivation of a family of plant toxins.</title>
        <authorList>
            <person name="Koppel N."/>
            <person name="Bisanz J.E."/>
            <person name="Pandelia M.E."/>
            <person name="Turnbaugh P.J."/>
            <person name="Balskus E.P."/>
        </authorList>
    </citation>
    <scope>NUCLEOTIDE SEQUENCE [LARGE SCALE GENOMIC DNA]</scope>
    <source>
        <strain evidence="9 11">16A</strain>
        <strain evidence="8 10">FAA1-1-60AUCSF</strain>
    </source>
</reference>
<name>A0A369MXJ8_EGGLN</name>
<dbReference type="Gene3D" id="1.20.1630.10">
    <property type="entry name" value="Formate dehydrogenase/DMSO reductase domain"/>
    <property type="match status" value="1"/>
</dbReference>
<accession>A0A369MXJ8</accession>
<keyword evidence="6 7" id="KW-0472">Membrane</keyword>
<feature type="transmembrane region" description="Helical" evidence="7">
    <location>
        <begin position="127"/>
        <end position="148"/>
    </location>
</feature>
<evidence type="ECO:0000256" key="3">
    <source>
        <dbReference type="ARBA" id="ARBA00022475"/>
    </source>
</evidence>
<dbReference type="Proteomes" id="UP000253915">
    <property type="component" value="Unassembled WGS sequence"/>
</dbReference>